<dbReference type="EMBL" id="PNCG01000011">
    <property type="protein sequence ID" value="TMP86760.1"/>
    <property type="molecule type" value="Genomic_DNA"/>
</dbReference>
<feature type="chain" id="PRO_5024467671" evidence="1">
    <location>
        <begin position="24"/>
        <end position="241"/>
    </location>
</feature>
<dbReference type="PANTHER" id="PTHR11102">
    <property type="entry name" value="SEL-1-LIKE PROTEIN"/>
    <property type="match status" value="1"/>
</dbReference>
<comment type="caution">
    <text evidence="2">The sequence shown here is derived from an EMBL/GenBank/DDBJ whole genome shotgun (WGS) entry which is preliminary data.</text>
</comment>
<dbReference type="Gene3D" id="1.25.40.10">
    <property type="entry name" value="Tetratricopeptide repeat domain"/>
    <property type="match status" value="2"/>
</dbReference>
<dbReference type="Pfam" id="PF08238">
    <property type="entry name" value="Sel1"/>
    <property type="match status" value="4"/>
</dbReference>
<dbReference type="STRING" id="151081.TW72_07965"/>
<sequence>MLRYTLCALTLSSALALAPAAHAGLEEGIAAANVGDFETALSEFQYLADMGYAPGIYQLAQMYESGHGVAKNQRKAAQLYQQAVDKDYADAMFSLAVMYQEGRGVKLDLQRAVSLFKGAAEKGLAAAQFNLGVMYTNGEGVIKDYQSAIDWYRKAAAQNYTLAQFNLALMYYEGLGVAKSIEKSYIWNTIAEYNGNDDASTSRKLDEKKLQPEEIERAKQKADDIYEKILAGRYAGEGRRL</sequence>
<accession>A0A5S3Z4K2</accession>
<evidence type="ECO:0000256" key="1">
    <source>
        <dbReference type="SAM" id="SignalP"/>
    </source>
</evidence>
<organism evidence="2 3">
    <name type="scientific">Pseudoalteromonas ruthenica</name>
    <dbReference type="NCBI Taxonomy" id="151081"/>
    <lineage>
        <taxon>Bacteria</taxon>
        <taxon>Pseudomonadati</taxon>
        <taxon>Pseudomonadota</taxon>
        <taxon>Gammaproteobacteria</taxon>
        <taxon>Alteromonadales</taxon>
        <taxon>Pseudoalteromonadaceae</taxon>
        <taxon>Pseudoalteromonas</taxon>
    </lineage>
</organism>
<proteinExistence type="predicted"/>
<feature type="signal peptide" evidence="1">
    <location>
        <begin position="1"/>
        <end position="23"/>
    </location>
</feature>
<dbReference type="InterPro" id="IPR006597">
    <property type="entry name" value="Sel1-like"/>
</dbReference>
<dbReference type="AlphaFoldDB" id="A0A5S3Z4K2"/>
<dbReference type="SMART" id="SM00671">
    <property type="entry name" value="SEL1"/>
    <property type="match status" value="4"/>
</dbReference>
<keyword evidence="1" id="KW-0732">Signal</keyword>
<reference evidence="3" key="2">
    <citation type="submission" date="2019-06" db="EMBL/GenBank/DDBJ databases">
        <title>Co-occurence of chitin degradation, pigmentation and bioactivity in marine Pseudoalteromonas.</title>
        <authorList>
            <person name="Sonnenschein E.C."/>
            <person name="Bech P.K."/>
        </authorList>
    </citation>
    <scope>NUCLEOTIDE SEQUENCE [LARGE SCALE GENOMIC DNA]</scope>
    <source>
        <strain evidence="3">S2897</strain>
    </source>
</reference>
<gene>
    <name evidence="2" type="ORF">CWC05_12145</name>
</gene>
<reference evidence="2 3" key="1">
    <citation type="submission" date="2017-12" db="EMBL/GenBank/DDBJ databases">
        <authorList>
            <person name="Paulsen S."/>
            <person name="Gram L.K."/>
        </authorList>
    </citation>
    <scope>NUCLEOTIDE SEQUENCE [LARGE SCALE GENOMIC DNA]</scope>
    <source>
        <strain evidence="2 3">S2897</strain>
    </source>
</reference>
<protein>
    <submittedName>
        <fullName evidence="2">Sel1 repeat family protein</fullName>
    </submittedName>
</protein>
<dbReference type="SUPFAM" id="SSF81901">
    <property type="entry name" value="HCP-like"/>
    <property type="match status" value="1"/>
</dbReference>
<dbReference type="InterPro" id="IPR011990">
    <property type="entry name" value="TPR-like_helical_dom_sf"/>
</dbReference>
<dbReference type="InterPro" id="IPR050767">
    <property type="entry name" value="Sel1_AlgK"/>
</dbReference>
<dbReference type="PANTHER" id="PTHR11102:SF160">
    <property type="entry name" value="ERAD-ASSOCIATED E3 UBIQUITIN-PROTEIN LIGASE COMPONENT HRD3"/>
    <property type="match status" value="1"/>
</dbReference>
<dbReference type="RefSeq" id="WP_022944412.1">
    <property type="nucleotide sequence ID" value="NZ_CP023397.1"/>
</dbReference>
<dbReference type="Proteomes" id="UP000305874">
    <property type="component" value="Unassembled WGS sequence"/>
</dbReference>
<evidence type="ECO:0000313" key="2">
    <source>
        <dbReference type="EMBL" id="TMP86760.1"/>
    </source>
</evidence>
<name>A0A5S3Z4K2_9GAMM</name>
<evidence type="ECO:0000313" key="3">
    <source>
        <dbReference type="Proteomes" id="UP000305874"/>
    </source>
</evidence>